<gene>
    <name evidence="6" type="ORF">JL106_09095</name>
</gene>
<dbReference type="SMART" id="SM00829">
    <property type="entry name" value="PKS_ER"/>
    <property type="match status" value="1"/>
</dbReference>
<dbReference type="PANTHER" id="PTHR43401">
    <property type="entry name" value="L-THREONINE 3-DEHYDROGENASE"/>
    <property type="match status" value="1"/>
</dbReference>
<keyword evidence="4" id="KW-0560">Oxidoreductase</keyword>
<feature type="domain" description="Enoyl reductase (ER)" evidence="5">
    <location>
        <begin position="8"/>
        <end position="359"/>
    </location>
</feature>
<evidence type="ECO:0000256" key="2">
    <source>
        <dbReference type="ARBA" id="ARBA00022723"/>
    </source>
</evidence>
<keyword evidence="2" id="KW-0479">Metal-binding</keyword>
<dbReference type="GO" id="GO:0016491">
    <property type="term" value="F:oxidoreductase activity"/>
    <property type="evidence" value="ECO:0007669"/>
    <property type="project" value="UniProtKB-KW"/>
</dbReference>
<dbReference type="InterPro" id="IPR011032">
    <property type="entry name" value="GroES-like_sf"/>
</dbReference>
<protein>
    <submittedName>
        <fullName evidence="6">Zinc-binding dehydrogenase</fullName>
    </submittedName>
</protein>
<comment type="caution">
    <text evidence="6">The sequence shown here is derived from an EMBL/GenBank/DDBJ whole genome shotgun (WGS) entry which is preliminary data.</text>
</comment>
<dbReference type="Pfam" id="PF00107">
    <property type="entry name" value="ADH_zinc_N"/>
    <property type="match status" value="1"/>
</dbReference>
<dbReference type="RefSeq" id="WP_205260363.1">
    <property type="nucleotide sequence ID" value="NZ_JAERWK010000010.1"/>
</dbReference>
<dbReference type="Gene3D" id="3.90.180.10">
    <property type="entry name" value="Medium-chain alcohol dehydrogenases, catalytic domain"/>
    <property type="match status" value="1"/>
</dbReference>
<evidence type="ECO:0000313" key="7">
    <source>
        <dbReference type="Proteomes" id="UP000663792"/>
    </source>
</evidence>
<dbReference type="EMBL" id="JAERWK010000010">
    <property type="protein sequence ID" value="MBM9467430.1"/>
    <property type="molecule type" value="Genomic_DNA"/>
</dbReference>
<dbReference type="InterPro" id="IPR050129">
    <property type="entry name" value="Zn_alcohol_dh"/>
</dbReference>
<dbReference type="InterPro" id="IPR013149">
    <property type="entry name" value="ADH-like_C"/>
</dbReference>
<evidence type="ECO:0000313" key="6">
    <source>
        <dbReference type="EMBL" id="MBM9467430.1"/>
    </source>
</evidence>
<sequence length="361" mass="37152">MTATWVHARPEGLVLETGEVPEPKPGEALIRSVYVGICGSDMHAVAGHHPFVPLPYRPGHEVVAVVEALGGDATAATAAGAAGGIGPATVSVGDRVVVEPPLVCGECKHCEAGRTNLCERLDFFGCGNSQGGMGERSVVRADRLHVLPDELTDLQASLIEPLATPVHAIRLAGGHAAGEGEPDLSGRSVVIIGAGTIGLLVLAAARWSGAERIVVTDVLPAKRERALQLGADAVVDAAAPDVVEQVRAALGESADVVFDCVSVQGTVDQAVRMVLKGGTVVIVGVPVGPVTVDLPTIQDLQVRIQGTITYVSRDYATAARIIAEGGARPEDLVTLVAPLDEVEQAFAAARSGEHVKVLLAP</sequence>
<dbReference type="PANTHER" id="PTHR43401:SF2">
    <property type="entry name" value="L-THREONINE 3-DEHYDROGENASE"/>
    <property type="match status" value="1"/>
</dbReference>
<reference evidence="6" key="1">
    <citation type="submission" date="2021-01" db="EMBL/GenBank/DDBJ databases">
        <title>YIM 132084 draft genome.</title>
        <authorList>
            <person name="An D."/>
        </authorList>
    </citation>
    <scope>NUCLEOTIDE SEQUENCE</scope>
    <source>
        <strain evidence="6">YIM 132084</strain>
    </source>
</reference>
<dbReference type="SUPFAM" id="SSF50129">
    <property type="entry name" value="GroES-like"/>
    <property type="match status" value="1"/>
</dbReference>
<dbReference type="InterPro" id="IPR036291">
    <property type="entry name" value="NAD(P)-bd_dom_sf"/>
</dbReference>
<evidence type="ECO:0000256" key="1">
    <source>
        <dbReference type="ARBA" id="ARBA00001947"/>
    </source>
</evidence>
<dbReference type="InterPro" id="IPR020843">
    <property type="entry name" value="ER"/>
</dbReference>
<evidence type="ECO:0000259" key="5">
    <source>
        <dbReference type="SMART" id="SM00829"/>
    </source>
</evidence>
<proteinExistence type="predicted"/>
<accession>A0A938Y7U9</accession>
<dbReference type="SUPFAM" id="SSF51735">
    <property type="entry name" value="NAD(P)-binding Rossmann-fold domains"/>
    <property type="match status" value="1"/>
</dbReference>
<evidence type="ECO:0000256" key="3">
    <source>
        <dbReference type="ARBA" id="ARBA00022833"/>
    </source>
</evidence>
<comment type="cofactor">
    <cofactor evidence="1">
        <name>Zn(2+)</name>
        <dbReference type="ChEBI" id="CHEBI:29105"/>
    </cofactor>
</comment>
<evidence type="ECO:0000256" key="4">
    <source>
        <dbReference type="ARBA" id="ARBA00023002"/>
    </source>
</evidence>
<dbReference type="InterPro" id="IPR013154">
    <property type="entry name" value="ADH-like_N"/>
</dbReference>
<keyword evidence="3" id="KW-0862">Zinc</keyword>
<dbReference type="Proteomes" id="UP000663792">
    <property type="component" value="Unassembled WGS sequence"/>
</dbReference>
<keyword evidence="7" id="KW-1185">Reference proteome</keyword>
<dbReference type="AlphaFoldDB" id="A0A938Y7U9"/>
<organism evidence="6 7">
    <name type="scientific">Nakamurella leprariae</name>
    <dbReference type="NCBI Taxonomy" id="2803911"/>
    <lineage>
        <taxon>Bacteria</taxon>
        <taxon>Bacillati</taxon>
        <taxon>Actinomycetota</taxon>
        <taxon>Actinomycetes</taxon>
        <taxon>Nakamurellales</taxon>
        <taxon>Nakamurellaceae</taxon>
        <taxon>Nakamurella</taxon>
    </lineage>
</organism>
<dbReference type="GO" id="GO:0046872">
    <property type="term" value="F:metal ion binding"/>
    <property type="evidence" value="ECO:0007669"/>
    <property type="project" value="UniProtKB-KW"/>
</dbReference>
<dbReference type="Gene3D" id="3.40.50.720">
    <property type="entry name" value="NAD(P)-binding Rossmann-like Domain"/>
    <property type="match status" value="1"/>
</dbReference>
<name>A0A938Y7U9_9ACTN</name>
<dbReference type="Pfam" id="PF08240">
    <property type="entry name" value="ADH_N"/>
    <property type="match status" value="1"/>
</dbReference>